<keyword evidence="1" id="KW-0808">Transferase</keyword>
<proteinExistence type="predicted"/>
<dbReference type="RefSeq" id="WP_344865229.1">
    <property type="nucleotide sequence ID" value="NZ_BAAAUT010000066.1"/>
</dbReference>
<sequence>MTDEVFDRLVDQAWPAAERVAAGGWTLRAAGGVTKRANSVLPLGEREDPEAAVDEAEKFYAERGLPCVFSVGMGAAPGLDGLLRARGYRLVDPTLVMTAPLACAGTAADGGAATPREAGGGPVDARRAAAPARDGTARGPEDGSVPQVRLAAEPDRRWLDVWWEVDGRGGEEARETAVRILTGTPAVYGSIDGEAVGRGVVQGEWLGIYCMATAAHARRRGHGLRMLNALLSHGREQGAERAYLVVVETNTAARSLYERLGFTVSGRYHYRVR</sequence>
<reference evidence="6" key="1">
    <citation type="journal article" date="2019" name="Int. J. Syst. Evol. Microbiol.">
        <title>The Global Catalogue of Microorganisms (GCM) 10K type strain sequencing project: providing services to taxonomists for standard genome sequencing and annotation.</title>
        <authorList>
            <consortium name="The Broad Institute Genomics Platform"/>
            <consortium name="The Broad Institute Genome Sequencing Center for Infectious Disease"/>
            <person name="Wu L."/>
            <person name="Ma J."/>
        </authorList>
    </citation>
    <scope>NUCLEOTIDE SEQUENCE [LARGE SCALE GENOMIC DNA]</scope>
    <source>
        <strain evidence="6">JCM 9373</strain>
    </source>
</reference>
<dbReference type="CDD" id="cd04301">
    <property type="entry name" value="NAT_SF"/>
    <property type="match status" value="1"/>
</dbReference>
<dbReference type="PANTHER" id="PTHR43420">
    <property type="entry name" value="ACETYLTRANSFERASE"/>
    <property type="match status" value="1"/>
</dbReference>
<evidence type="ECO:0000313" key="5">
    <source>
        <dbReference type="EMBL" id="GAA3160353.1"/>
    </source>
</evidence>
<comment type="caution">
    <text evidence="5">The sequence shown here is derived from an EMBL/GenBank/DDBJ whole genome shotgun (WGS) entry which is preliminary data.</text>
</comment>
<evidence type="ECO:0000259" key="4">
    <source>
        <dbReference type="PROSITE" id="PS51186"/>
    </source>
</evidence>
<dbReference type="SUPFAM" id="SSF55729">
    <property type="entry name" value="Acyl-CoA N-acyltransferases (Nat)"/>
    <property type="match status" value="1"/>
</dbReference>
<protein>
    <recommendedName>
        <fullName evidence="4">N-acetyltransferase domain-containing protein</fullName>
    </recommendedName>
</protein>
<dbReference type="Proteomes" id="UP001500320">
    <property type="component" value="Unassembled WGS sequence"/>
</dbReference>
<keyword evidence="2" id="KW-0012">Acyltransferase</keyword>
<dbReference type="Pfam" id="PF24553">
    <property type="entry name" value="Rv0428c_C"/>
    <property type="match status" value="2"/>
</dbReference>
<gene>
    <name evidence="5" type="ORF">GCM10010466_59020</name>
</gene>
<dbReference type="InterPro" id="IPR050680">
    <property type="entry name" value="YpeA/RimI_acetyltransf"/>
</dbReference>
<dbReference type="InterPro" id="IPR016181">
    <property type="entry name" value="Acyl_CoA_acyltransferase"/>
</dbReference>
<keyword evidence="6" id="KW-1185">Reference proteome</keyword>
<evidence type="ECO:0000256" key="1">
    <source>
        <dbReference type="ARBA" id="ARBA00022679"/>
    </source>
</evidence>
<organism evidence="5 6">
    <name type="scientific">Planomonospora alba</name>
    <dbReference type="NCBI Taxonomy" id="161354"/>
    <lineage>
        <taxon>Bacteria</taxon>
        <taxon>Bacillati</taxon>
        <taxon>Actinomycetota</taxon>
        <taxon>Actinomycetes</taxon>
        <taxon>Streptosporangiales</taxon>
        <taxon>Streptosporangiaceae</taxon>
        <taxon>Planomonospora</taxon>
    </lineage>
</organism>
<dbReference type="InterPro" id="IPR056935">
    <property type="entry name" value="Rv0428c-like_C"/>
</dbReference>
<accession>A0ABP6NWI3</accession>
<dbReference type="PANTHER" id="PTHR43420:SF44">
    <property type="entry name" value="ACETYLTRANSFERASE YPEA"/>
    <property type="match status" value="1"/>
</dbReference>
<evidence type="ECO:0000256" key="3">
    <source>
        <dbReference type="SAM" id="MobiDB-lite"/>
    </source>
</evidence>
<feature type="domain" description="N-acetyltransferase" evidence="4">
    <location>
        <begin position="146"/>
        <end position="273"/>
    </location>
</feature>
<dbReference type="EMBL" id="BAAAUT010000066">
    <property type="protein sequence ID" value="GAA3160353.1"/>
    <property type="molecule type" value="Genomic_DNA"/>
</dbReference>
<evidence type="ECO:0000256" key="2">
    <source>
        <dbReference type="ARBA" id="ARBA00023315"/>
    </source>
</evidence>
<feature type="region of interest" description="Disordered" evidence="3">
    <location>
        <begin position="107"/>
        <end position="145"/>
    </location>
</feature>
<dbReference type="PROSITE" id="PS51186">
    <property type="entry name" value="GNAT"/>
    <property type="match status" value="1"/>
</dbReference>
<dbReference type="Gene3D" id="3.40.630.30">
    <property type="match status" value="1"/>
</dbReference>
<dbReference type="InterPro" id="IPR000182">
    <property type="entry name" value="GNAT_dom"/>
</dbReference>
<evidence type="ECO:0000313" key="6">
    <source>
        <dbReference type="Proteomes" id="UP001500320"/>
    </source>
</evidence>
<name>A0ABP6NWI3_9ACTN</name>